<dbReference type="EMBL" id="DVHU01000097">
    <property type="protein sequence ID" value="HIR93881.1"/>
    <property type="molecule type" value="Genomic_DNA"/>
</dbReference>
<reference evidence="8" key="1">
    <citation type="submission" date="2020-10" db="EMBL/GenBank/DDBJ databases">
        <authorList>
            <person name="Gilroy R."/>
        </authorList>
    </citation>
    <scope>NUCLEOTIDE SEQUENCE</scope>
    <source>
        <strain evidence="8">ChiSxjej1B13-7041</strain>
    </source>
</reference>
<sequence length="330" mass="36489">MEEWIKKLPKAELHCHLDGSLSLELLAKLAREEGVFDGQAQQLRRLATAPEDCRSLEQYLSCFDLPVACMQREAALEASARELLKEAAAEGLIYLEVRFAPTLHCRRGLSLEAVVFSVLKGLEEGRKKYGVEYSLILCIMRHEEEEKGFAVLETAEKFLGKGVAALDLAGAEAAFPVERFAAVFRAAADRGIPFTIHAGEAAGPESVKKALELGARRIGHGLAAAKDPGLMRELAAREIVLELCPSSNLQTRAAKSWESYPLRKFLQEGIPVTVNTDNRTVTGTTMTRELSLVQQKLGLTAQEIRSLCRQALRGSFAPEETRRRLQEQME</sequence>
<dbReference type="GO" id="GO:0005829">
    <property type="term" value="C:cytosol"/>
    <property type="evidence" value="ECO:0007669"/>
    <property type="project" value="TreeGrafter"/>
</dbReference>
<dbReference type="InterPro" id="IPR032466">
    <property type="entry name" value="Metal_Hydrolase"/>
</dbReference>
<evidence type="ECO:0000256" key="3">
    <source>
        <dbReference type="ARBA" id="ARBA00012784"/>
    </source>
</evidence>
<gene>
    <name evidence="8" type="primary">add</name>
    <name evidence="8" type="ORF">IAB98_10745</name>
</gene>
<name>A0A9D1JGW4_9FIRM</name>
<proteinExistence type="inferred from homology"/>
<dbReference type="InterPro" id="IPR006330">
    <property type="entry name" value="Ado/ade_deaminase"/>
</dbReference>
<dbReference type="Pfam" id="PF00962">
    <property type="entry name" value="A_deaminase"/>
    <property type="match status" value="1"/>
</dbReference>
<protein>
    <recommendedName>
        <fullName evidence="3">adenosine deaminase</fullName>
        <ecNumber evidence="3">3.5.4.4</ecNumber>
    </recommendedName>
</protein>
<dbReference type="GO" id="GO:0046872">
    <property type="term" value="F:metal ion binding"/>
    <property type="evidence" value="ECO:0007669"/>
    <property type="project" value="UniProtKB-KW"/>
</dbReference>
<dbReference type="PANTHER" id="PTHR11409">
    <property type="entry name" value="ADENOSINE DEAMINASE"/>
    <property type="match status" value="1"/>
</dbReference>
<accession>A0A9D1JGW4</accession>
<organism evidence="8 9">
    <name type="scientific">Candidatus Egerieimonas intestinavium</name>
    <dbReference type="NCBI Taxonomy" id="2840777"/>
    <lineage>
        <taxon>Bacteria</taxon>
        <taxon>Bacillati</taxon>
        <taxon>Bacillota</taxon>
        <taxon>Clostridia</taxon>
        <taxon>Lachnospirales</taxon>
        <taxon>Lachnospiraceae</taxon>
        <taxon>Lachnospiraceae incertae sedis</taxon>
        <taxon>Candidatus Egerieimonas</taxon>
    </lineage>
</organism>
<dbReference type="GO" id="GO:0046103">
    <property type="term" value="P:inosine biosynthetic process"/>
    <property type="evidence" value="ECO:0007669"/>
    <property type="project" value="TreeGrafter"/>
</dbReference>
<evidence type="ECO:0000259" key="7">
    <source>
        <dbReference type="Pfam" id="PF00962"/>
    </source>
</evidence>
<dbReference type="NCBIfam" id="TIGR01430">
    <property type="entry name" value="aden_deam"/>
    <property type="match status" value="1"/>
</dbReference>
<dbReference type="Gene3D" id="3.20.20.140">
    <property type="entry name" value="Metal-dependent hydrolases"/>
    <property type="match status" value="1"/>
</dbReference>
<evidence type="ECO:0000256" key="4">
    <source>
        <dbReference type="ARBA" id="ARBA00022723"/>
    </source>
</evidence>
<evidence type="ECO:0000256" key="5">
    <source>
        <dbReference type="ARBA" id="ARBA00022801"/>
    </source>
</evidence>
<reference evidence="8" key="2">
    <citation type="journal article" date="2021" name="PeerJ">
        <title>Extensive microbial diversity within the chicken gut microbiome revealed by metagenomics and culture.</title>
        <authorList>
            <person name="Gilroy R."/>
            <person name="Ravi A."/>
            <person name="Getino M."/>
            <person name="Pursley I."/>
            <person name="Horton D.L."/>
            <person name="Alikhan N.F."/>
            <person name="Baker D."/>
            <person name="Gharbi K."/>
            <person name="Hall N."/>
            <person name="Watson M."/>
            <person name="Adriaenssens E.M."/>
            <person name="Foster-Nyarko E."/>
            <person name="Jarju S."/>
            <person name="Secka A."/>
            <person name="Antonio M."/>
            <person name="Oren A."/>
            <person name="Chaudhuri R.R."/>
            <person name="La Ragione R."/>
            <person name="Hildebrand F."/>
            <person name="Pallen M.J."/>
        </authorList>
    </citation>
    <scope>NUCLEOTIDE SEQUENCE</scope>
    <source>
        <strain evidence="8">ChiSxjej1B13-7041</strain>
    </source>
</reference>
<dbReference type="GO" id="GO:0004000">
    <property type="term" value="F:adenosine deaminase activity"/>
    <property type="evidence" value="ECO:0007669"/>
    <property type="project" value="TreeGrafter"/>
</dbReference>
<dbReference type="PANTHER" id="PTHR11409:SF43">
    <property type="entry name" value="ADENOSINE DEAMINASE"/>
    <property type="match status" value="1"/>
</dbReference>
<keyword evidence="6" id="KW-0862">Zinc</keyword>
<comment type="caution">
    <text evidence="8">The sequence shown here is derived from an EMBL/GenBank/DDBJ whole genome shotgun (WGS) entry which is preliminary data.</text>
</comment>
<dbReference type="GO" id="GO:0043103">
    <property type="term" value="P:hypoxanthine salvage"/>
    <property type="evidence" value="ECO:0007669"/>
    <property type="project" value="TreeGrafter"/>
</dbReference>
<dbReference type="GO" id="GO:0006154">
    <property type="term" value="P:adenosine catabolic process"/>
    <property type="evidence" value="ECO:0007669"/>
    <property type="project" value="TreeGrafter"/>
</dbReference>
<keyword evidence="4" id="KW-0479">Metal-binding</keyword>
<dbReference type="Proteomes" id="UP000886841">
    <property type="component" value="Unassembled WGS sequence"/>
</dbReference>
<dbReference type="InterPro" id="IPR001365">
    <property type="entry name" value="A_deaminase_dom"/>
</dbReference>
<dbReference type="EC" id="3.5.4.4" evidence="3"/>
<keyword evidence="5 8" id="KW-0378">Hydrolase</keyword>
<dbReference type="AlphaFoldDB" id="A0A9D1JGW4"/>
<dbReference type="SUPFAM" id="SSF51556">
    <property type="entry name" value="Metallo-dependent hydrolases"/>
    <property type="match status" value="1"/>
</dbReference>
<evidence type="ECO:0000313" key="9">
    <source>
        <dbReference type="Proteomes" id="UP000886841"/>
    </source>
</evidence>
<evidence type="ECO:0000256" key="2">
    <source>
        <dbReference type="ARBA" id="ARBA00006676"/>
    </source>
</evidence>
<evidence type="ECO:0000256" key="6">
    <source>
        <dbReference type="ARBA" id="ARBA00022833"/>
    </source>
</evidence>
<comment type="similarity">
    <text evidence="2">Belongs to the metallo-dependent hydrolases superfamily. Adenosine and AMP deaminases family.</text>
</comment>
<evidence type="ECO:0000256" key="1">
    <source>
        <dbReference type="ARBA" id="ARBA00001947"/>
    </source>
</evidence>
<comment type="cofactor">
    <cofactor evidence="1">
        <name>Zn(2+)</name>
        <dbReference type="ChEBI" id="CHEBI:29105"/>
    </cofactor>
</comment>
<feature type="domain" description="Adenosine deaminase" evidence="7">
    <location>
        <begin position="9"/>
        <end position="329"/>
    </location>
</feature>
<evidence type="ECO:0000313" key="8">
    <source>
        <dbReference type="EMBL" id="HIR93881.1"/>
    </source>
</evidence>